<reference evidence="1" key="1">
    <citation type="submission" date="2021-01" db="EMBL/GenBank/DDBJ databases">
        <title>Adiantum capillus-veneris genome.</title>
        <authorList>
            <person name="Fang Y."/>
            <person name="Liao Q."/>
        </authorList>
    </citation>
    <scope>NUCLEOTIDE SEQUENCE</scope>
    <source>
        <strain evidence="1">H3</strain>
        <tissue evidence="1">Leaf</tissue>
    </source>
</reference>
<sequence length="257" mass="30085">MSQVDVKQGYVAVVKNWKNQIDCCSNLNRNESGKGITYQIQHEECQEQVFKEYKIGLTGFVEHAMIFELQNDEISMDVHSEIDVGQVVLNPNILLLEDVCFKADDVVEVDSYRVDCQICMAKYQNSDFHVFQILELLILEEECATNAYDQNLLFVDPISTQQIQRICADYKKLIYLILMDIQKFQTNLHVQKLQAELRNAFSGLCFTKEDNQILKIHDWINFIGSAEYQQCNGFVKYLQSSIFQRECQLMCINRWWM</sequence>
<dbReference type="OrthoDB" id="10634516at2759"/>
<protein>
    <submittedName>
        <fullName evidence="1">Uncharacterized protein</fullName>
    </submittedName>
</protein>
<dbReference type="Proteomes" id="UP000886520">
    <property type="component" value="Chromosome 17"/>
</dbReference>
<evidence type="ECO:0000313" key="1">
    <source>
        <dbReference type="EMBL" id="KAI5066829.1"/>
    </source>
</evidence>
<evidence type="ECO:0000313" key="2">
    <source>
        <dbReference type="Proteomes" id="UP000886520"/>
    </source>
</evidence>
<accession>A0A9D4UF69</accession>
<gene>
    <name evidence="1" type="ORF">GOP47_0017357</name>
</gene>
<keyword evidence="2" id="KW-1185">Reference proteome</keyword>
<name>A0A9D4UF69_ADICA</name>
<proteinExistence type="predicted"/>
<comment type="caution">
    <text evidence="1">The sequence shown here is derived from an EMBL/GenBank/DDBJ whole genome shotgun (WGS) entry which is preliminary data.</text>
</comment>
<dbReference type="EMBL" id="JABFUD020000017">
    <property type="protein sequence ID" value="KAI5066829.1"/>
    <property type="molecule type" value="Genomic_DNA"/>
</dbReference>
<organism evidence="1 2">
    <name type="scientific">Adiantum capillus-veneris</name>
    <name type="common">Maidenhair fern</name>
    <dbReference type="NCBI Taxonomy" id="13818"/>
    <lineage>
        <taxon>Eukaryota</taxon>
        <taxon>Viridiplantae</taxon>
        <taxon>Streptophyta</taxon>
        <taxon>Embryophyta</taxon>
        <taxon>Tracheophyta</taxon>
        <taxon>Polypodiopsida</taxon>
        <taxon>Polypodiidae</taxon>
        <taxon>Polypodiales</taxon>
        <taxon>Pteridineae</taxon>
        <taxon>Pteridaceae</taxon>
        <taxon>Vittarioideae</taxon>
        <taxon>Adiantum</taxon>
    </lineage>
</organism>
<dbReference type="AlphaFoldDB" id="A0A9D4UF69"/>